<accession>A0A2T6K4K9</accession>
<evidence type="ECO:0000313" key="3">
    <source>
        <dbReference type="Proteomes" id="UP000244523"/>
    </source>
</evidence>
<name>A0A2T6K4K9_9RHOB</name>
<reference evidence="2 3" key="1">
    <citation type="submission" date="2018-04" db="EMBL/GenBank/DDBJ databases">
        <title>Genomic Encyclopedia of Archaeal and Bacterial Type Strains, Phase II (KMG-II): from individual species to whole genera.</title>
        <authorList>
            <person name="Goeker M."/>
        </authorList>
    </citation>
    <scope>NUCLEOTIDE SEQUENCE [LARGE SCALE GENOMIC DNA]</scope>
    <source>
        <strain evidence="2 3">DSM 29955</strain>
    </source>
</reference>
<feature type="region of interest" description="Disordered" evidence="1">
    <location>
        <begin position="1"/>
        <end position="25"/>
    </location>
</feature>
<organism evidence="2 3">
    <name type="scientific">Yoonia sediminilitoris</name>
    <dbReference type="NCBI Taxonomy" id="1286148"/>
    <lineage>
        <taxon>Bacteria</taxon>
        <taxon>Pseudomonadati</taxon>
        <taxon>Pseudomonadota</taxon>
        <taxon>Alphaproteobacteria</taxon>
        <taxon>Rhodobacterales</taxon>
        <taxon>Paracoccaceae</taxon>
        <taxon>Yoonia</taxon>
    </lineage>
</organism>
<evidence type="ECO:0000256" key="1">
    <source>
        <dbReference type="SAM" id="MobiDB-lite"/>
    </source>
</evidence>
<comment type="caution">
    <text evidence="2">The sequence shown here is derived from an EMBL/GenBank/DDBJ whole genome shotgun (WGS) entry which is preliminary data.</text>
</comment>
<gene>
    <name evidence="2" type="ORF">C8N45_1287</name>
</gene>
<keyword evidence="3" id="KW-1185">Reference proteome</keyword>
<dbReference type="AlphaFoldDB" id="A0A2T6K4K9"/>
<evidence type="ECO:0000313" key="2">
    <source>
        <dbReference type="EMBL" id="PUB09590.1"/>
    </source>
</evidence>
<sequence length="56" mass="5993">MLYRSNMRSLSLSPSAPIDKAQPRNGTAFTVGTEHIFSEVAIADNAVGQLINTITS</sequence>
<dbReference type="Proteomes" id="UP000244523">
    <property type="component" value="Unassembled WGS sequence"/>
</dbReference>
<protein>
    <submittedName>
        <fullName evidence="2">Uncharacterized protein</fullName>
    </submittedName>
</protein>
<proteinExistence type="predicted"/>
<feature type="compositionally biased region" description="Polar residues" evidence="1">
    <location>
        <begin position="1"/>
        <end position="14"/>
    </location>
</feature>
<dbReference type="EMBL" id="QBUD01000028">
    <property type="protein sequence ID" value="PUB09590.1"/>
    <property type="molecule type" value="Genomic_DNA"/>
</dbReference>